<comment type="caution">
    <text evidence="1">The sequence shown here is derived from an EMBL/GenBank/DDBJ whole genome shotgun (WGS) entry which is preliminary data.</text>
</comment>
<accession>A0ABN0R783</accession>
<dbReference type="EMBL" id="JAOL01000070">
    <property type="protein sequence ID" value="EUA92983.1"/>
    <property type="molecule type" value="Genomic_DNA"/>
</dbReference>
<keyword evidence="2" id="KW-1185">Reference proteome</keyword>
<protein>
    <submittedName>
        <fullName evidence="1">Uncharacterized protein</fullName>
    </submittedName>
</protein>
<sequence>MSAYRPGSAALSGQDALGDRDLLFATGQLRGWRIFAATVGGPGALRELDAAVVAVAGVDRPVAARLATGHLVPFAVGGRGRVAGKGDTTAAEHRAVKAILATLTFEVVGLR</sequence>
<gene>
    <name evidence="1" type="ORF">I551_0519</name>
</gene>
<evidence type="ECO:0000313" key="1">
    <source>
        <dbReference type="EMBL" id="EUA92983.1"/>
    </source>
</evidence>
<proteinExistence type="predicted"/>
<organism evidence="1 2">
    <name type="scientific">Mycobacterium ulcerans str. Harvey</name>
    <dbReference type="NCBI Taxonomy" id="1299332"/>
    <lineage>
        <taxon>Bacteria</taxon>
        <taxon>Bacillati</taxon>
        <taxon>Actinomycetota</taxon>
        <taxon>Actinomycetes</taxon>
        <taxon>Mycobacteriales</taxon>
        <taxon>Mycobacteriaceae</taxon>
        <taxon>Mycobacterium</taxon>
        <taxon>Mycobacterium ulcerans group</taxon>
    </lineage>
</organism>
<evidence type="ECO:0000313" key="2">
    <source>
        <dbReference type="Proteomes" id="UP000020681"/>
    </source>
</evidence>
<reference evidence="1 2" key="1">
    <citation type="submission" date="2014-01" db="EMBL/GenBank/DDBJ databases">
        <authorList>
            <person name="Dobos K."/>
            <person name="Lenaerts A."/>
            <person name="Ordway D."/>
            <person name="DeGroote M.A."/>
            <person name="Parker T."/>
            <person name="Sizemore C."/>
            <person name="Tallon L.J."/>
            <person name="Sadzewicz L.K."/>
            <person name="Sengamalay N."/>
            <person name="Fraser C.M."/>
            <person name="Hine E."/>
            <person name="Shefchek K.A."/>
            <person name="Das S.P."/>
            <person name="Tettelin H."/>
        </authorList>
    </citation>
    <scope>NUCLEOTIDE SEQUENCE [LARGE SCALE GENOMIC DNA]</scope>
    <source>
        <strain evidence="1 2">Harvey</strain>
    </source>
</reference>
<dbReference type="Proteomes" id="UP000020681">
    <property type="component" value="Unassembled WGS sequence"/>
</dbReference>
<name>A0ABN0R783_MYCUL</name>